<proteinExistence type="predicted"/>
<dbReference type="Proteomes" id="UP000316612">
    <property type="component" value="Unassembled WGS sequence"/>
</dbReference>
<organism evidence="3 4">
    <name type="scientific">Glutamicibacter uratoxydans</name>
    <name type="common">Arthrobacter uratoxydans</name>
    <dbReference type="NCBI Taxonomy" id="43667"/>
    <lineage>
        <taxon>Bacteria</taxon>
        <taxon>Bacillati</taxon>
        <taxon>Actinomycetota</taxon>
        <taxon>Actinomycetes</taxon>
        <taxon>Micrococcales</taxon>
        <taxon>Micrococcaceae</taxon>
        <taxon>Glutamicibacter</taxon>
    </lineage>
</organism>
<accession>A0A4Y4DR54</accession>
<evidence type="ECO:0000256" key="1">
    <source>
        <dbReference type="ARBA" id="ARBA00022679"/>
    </source>
</evidence>
<dbReference type="EMBL" id="BJNY01000028">
    <property type="protein sequence ID" value="GED07819.1"/>
    <property type="molecule type" value="Genomic_DNA"/>
</dbReference>
<dbReference type="Gene3D" id="3.40.50.2000">
    <property type="entry name" value="Glycogen Phosphorylase B"/>
    <property type="match status" value="3"/>
</dbReference>
<evidence type="ECO:0000259" key="2">
    <source>
        <dbReference type="Pfam" id="PF00534"/>
    </source>
</evidence>
<comment type="caution">
    <text evidence="3">The sequence shown here is derived from an EMBL/GenBank/DDBJ whole genome shotgun (WGS) entry which is preliminary data.</text>
</comment>
<reference evidence="3 4" key="1">
    <citation type="submission" date="2019-06" db="EMBL/GenBank/DDBJ databases">
        <title>Whole genome shotgun sequence of Glutamicibacter uratoxydans NBRC 15515.</title>
        <authorList>
            <person name="Hosoyama A."/>
            <person name="Uohara A."/>
            <person name="Ohji S."/>
            <person name="Ichikawa N."/>
        </authorList>
    </citation>
    <scope>NUCLEOTIDE SEQUENCE [LARGE SCALE GENOMIC DNA]</scope>
    <source>
        <strain evidence="3 4">NBRC 15515</strain>
    </source>
</reference>
<keyword evidence="4" id="KW-1185">Reference proteome</keyword>
<evidence type="ECO:0000313" key="4">
    <source>
        <dbReference type="Proteomes" id="UP000316612"/>
    </source>
</evidence>
<sequence>MLQESTPLDAYMITWAVEREFGGMTTVCLQRAAAFAERYGHASVVTFNPNPDYPTLIQELRRRGKLAASVRHVNLYEHLAEHQLHQLDAMPERQFSPQFQDFTVQSQQYYADAPDSLFSQKFVAGPKQEVSQIRYYRTDGTPYLVDTRFPAEERNRRLMEVFDRSGQITARFFSSPSMYRHWLSALVDHEDAVAVVDSKYTALHLNTWKTTYVPKLYAFHSAHLTAGEDLLTGKLSEAHALIIDQRSNWDGFVFLTQAQRKAYVERFDESAKTFVIPNPIKNARVAPPLPERKAQDLIVAGSLTANKNVQAPVRVVAELKARGLEPVLHIVGKGSQQKALEELAAELGVGSDVIFHGYSDQLPRHFASSTVQLFASKSEGQALVLLEAQLQGCIPVSFNVNFGPADTITDGVNGYLIESGDIMRMADRVEHLMRNPTAAAEMSENCRASASSYVSRDIVALWRDAMIFTSRFKRGHRPKAAPIPEFQAKLQGMEFLEDGRLKLRVEHGCELPEGGVYDLVVVGRDSKKLVAEVTAEDSSATHVSFIVDQSMLAATKVPDSVTDVNLRCVLGSESKMRRLGTPAADTLPYLTAHNNLSFKRSV</sequence>
<dbReference type="PANTHER" id="PTHR12526">
    <property type="entry name" value="GLYCOSYLTRANSFERASE"/>
    <property type="match status" value="1"/>
</dbReference>
<dbReference type="AlphaFoldDB" id="A0A4Y4DR54"/>
<dbReference type="PANTHER" id="PTHR12526:SF630">
    <property type="entry name" value="GLYCOSYLTRANSFERASE"/>
    <property type="match status" value="1"/>
</dbReference>
<gene>
    <name evidence="3" type="ORF">AUR04nite_33510</name>
</gene>
<dbReference type="Pfam" id="PF00534">
    <property type="entry name" value="Glycos_transf_1"/>
    <property type="match status" value="1"/>
</dbReference>
<dbReference type="SUPFAM" id="SSF53756">
    <property type="entry name" value="UDP-Glycosyltransferase/glycogen phosphorylase"/>
    <property type="match status" value="1"/>
</dbReference>
<dbReference type="RefSeq" id="WP_141367307.1">
    <property type="nucleotide sequence ID" value="NZ_BAAAJL010000007.1"/>
</dbReference>
<keyword evidence="1" id="KW-0808">Transferase</keyword>
<evidence type="ECO:0000313" key="3">
    <source>
        <dbReference type="EMBL" id="GED07819.1"/>
    </source>
</evidence>
<dbReference type="InterPro" id="IPR001296">
    <property type="entry name" value="Glyco_trans_1"/>
</dbReference>
<dbReference type="OrthoDB" id="506201at2"/>
<name>A0A4Y4DR54_GLUUR</name>
<dbReference type="GO" id="GO:0016757">
    <property type="term" value="F:glycosyltransferase activity"/>
    <property type="evidence" value="ECO:0007669"/>
    <property type="project" value="InterPro"/>
</dbReference>
<protein>
    <recommendedName>
        <fullName evidence="2">Glycosyl transferase family 1 domain-containing protein</fullName>
    </recommendedName>
</protein>
<feature type="domain" description="Glycosyl transferase family 1" evidence="2">
    <location>
        <begin position="293"/>
        <end position="447"/>
    </location>
</feature>